<dbReference type="SUPFAM" id="SSF47336">
    <property type="entry name" value="ACP-like"/>
    <property type="match status" value="2"/>
</dbReference>
<dbReference type="OMA" id="DIDIHTH"/>
<dbReference type="Pfam" id="PF00698">
    <property type="entry name" value="Acyl_transf_1"/>
    <property type="match status" value="1"/>
</dbReference>
<dbReference type="PhylomeDB" id="B8LZ10"/>
<feature type="domain" description="Carrier" evidence="7">
    <location>
        <begin position="1522"/>
        <end position="1597"/>
    </location>
</feature>
<dbReference type="InterPro" id="IPR042104">
    <property type="entry name" value="PKS_dehydratase_sf"/>
</dbReference>
<dbReference type="PROSITE" id="PS50075">
    <property type="entry name" value="CARRIER"/>
    <property type="match status" value="2"/>
</dbReference>
<feature type="domain" description="Carrier" evidence="7">
    <location>
        <begin position="1636"/>
        <end position="1713"/>
    </location>
</feature>
<dbReference type="InterPro" id="IPR036736">
    <property type="entry name" value="ACP-like_sf"/>
</dbReference>
<dbReference type="Pfam" id="PF14765">
    <property type="entry name" value="PS-DH"/>
    <property type="match status" value="1"/>
</dbReference>
<dbReference type="GO" id="GO:0004315">
    <property type="term" value="F:3-oxoacyl-[acyl-carrier-protein] synthase activity"/>
    <property type="evidence" value="ECO:0007669"/>
    <property type="project" value="InterPro"/>
</dbReference>
<dbReference type="InterPro" id="IPR016039">
    <property type="entry name" value="Thiolase-like"/>
</dbReference>
<dbReference type="VEuPathDB" id="FungiDB:TSTA_082870"/>
<dbReference type="OrthoDB" id="329835at2759"/>
<protein>
    <submittedName>
        <fullName evidence="10">Polyketide synthase, putative</fullName>
        <ecNumber evidence="10">2.3.1.94</ecNumber>
    </submittedName>
</protein>
<evidence type="ECO:0000259" key="9">
    <source>
        <dbReference type="PROSITE" id="PS52019"/>
    </source>
</evidence>
<dbReference type="InterPro" id="IPR001227">
    <property type="entry name" value="Ac_transferase_dom_sf"/>
</dbReference>
<dbReference type="SMART" id="SM00825">
    <property type="entry name" value="PKS_KS"/>
    <property type="match status" value="1"/>
</dbReference>
<dbReference type="EMBL" id="EQ962653">
    <property type="protein sequence ID" value="EED21054.1"/>
    <property type="molecule type" value="Genomic_DNA"/>
</dbReference>
<keyword evidence="4 10" id="KW-0808">Transferase</keyword>
<dbReference type="GO" id="GO:0004312">
    <property type="term" value="F:fatty acid synthase activity"/>
    <property type="evidence" value="ECO:0007669"/>
    <property type="project" value="TreeGrafter"/>
</dbReference>
<evidence type="ECO:0000256" key="2">
    <source>
        <dbReference type="ARBA" id="ARBA00022450"/>
    </source>
</evidence>
<dbReference type="Gene3D" id="3.30.70.3290">
    <property type="match status" value="1"/>
</dbReference>
<dbReference type="SMART" id="SM00827">
    <property type="entry name" value="PKS_AT"/>
    <property type="match status" value="1"/>
</dbReference>
<dbReference type="Gene3D" id="3.10.129.110">
    <property type="entry name" value="Polyketide synthase dehydratase"/>
    <property type="match status" value="1"/>
</dbReference>
<dbReference type="SUPFAM" id="SSF52151">
    <property type="entry name" value="FabD/lysophospholipase-like"/>
    <property type="match status" value="1"/>
</dbReference>
<gene>
    <name evidence="10" type="ORF">TSTA_082870</name>
</gene>
<proteinExistence type="predicted"/>
<dbReference type="InterPro" id="IPR049900">
    <property type="entry name" value="PKS_mFAS_DH"/>
</dbReference>
<dbReference type="InParanoid" id="B8LZ10"/>
<dbReference type="InterPro" id="IPR009081">
    <property type="entry name" value="PP-bd_ACP"/>
</dbReference>
<comment type="caution">
    <text evidence="5">Lacks conserved residue(s) required for the propagation of feature annotation.</text>
</comment>
<dbReference type="Gene3D" id="1.10.1200.10">
    <property type="entry name" value="ACP-like"/>
    <property type="match status" value="2"/>
</dbReference>
<dbReference type="InterPro" id="IPR014043">
    <property type="entry name" value="Acyl_transferase_dom"/>
</dbReference>
<dbReference type="PROSITE" id="PS00606">
    <property type="entry name" value="KS3_1"/>
    <property type="match status" value="1"/>
</dbReference>
<organism evidence="10 11">
    <name type="scientific">Talaromyces stipitatus (strain ATCC 10500 / CBS 375.48 / QM 6759 / NRRL 1006)</name>
    <name type="common">Penicillium stipitatum</name>
    <dbReference type="NCBI Taxonomy" id="441959"/>
    <lineage>
        <taxon>Eukaryota</taxon>
        <taxon>Fungi</taxon>
        <taxon>Dikarya</taxon>
        <taxon>Ascomycota</taxon>
        <taxon>Pezizomycotina</taxon>
        <taxon>Eurotiomycetes</taxon>
        <taxon>Eurotiomycetidae</taxon>
        <taxon>Eurotiales</taxon>
        <taxon>Trichocomaceae</taxon>
        <taxon>Talaromyces</taxon>
        <taxon>Talaromyces sect. Talaromyces</taxon>
    </lineage>
</organism>
<evidence type="ECO:0000256" key="3">
    <source>
        <dbReference type="ARBA" id="ARBA00022553"/>
    </source>
</evidence>
<feature type="region of interest" description="N-terminal hotdog fold" evidence="5">
    <location>
        <begin position="1172"/>
        <end position="1313"/>
    </location>
</feature>
<dbReference type="GO" id="GO:0044550">
    <property type="term" value="P:secondary metabolite biosynthetic process"/>
    <property type="evidence" value="ECO:0007669"/>
    <property type="project" value="TreeGrafter"/>
</dbReference>
<evidence type="ECO:0000256" key="6">
    <source>
        <dbReference type="SAM" id="MobiDB-lite"/>
    </source>
</evidence>
<dbReference type="InterPro" id="IPR050091">
    <property type="entry name" value="PKS_NRPS_Biosynth_Enz"/>
</dbReference>
<dbReference type="eggNOG" id="KOG1202">
    <property type="taxonomic scope" value="Eukaryota"/>
</dbReference>
<dbReference type="SUPFAM" id="SSF53901">
    <property type="entry name" value="Thiolase-like"/>
    <property type="match status" value="1"/>
</dbReference>
<dbReference type="SMART" id="SM00823">
    <property type="entry name" value="PKS_PP"/>
    <property type="match status" value="2"/>
</dbReference>
<dbReference type="InterPro" id="IPR014030">
    <property type="entry name" value="Ketoacyl_synth_N"/>
</dbReference>
<comment type="pathway">
    <text evidence="1">Secondary metabolite biosynthesis.</text>
</comment>
<dbReference type="InterPro" id="IPR016036">
    <property type="entry name" value="Malonyl_transacylase_ACP-bd"/>
</dbReference>
<dbReference type="InterPro" id="IPR016035">
    <property type="entry name" value="Acyl_Trfase/lysoPLipase"/>
</dbReference>
<dbReference type="Pfam" id="PF00109">
    <property type="entry name" value="ketoacyl-synt"/>
    <property type="match status" value="1"/>
</dbReference>
<dbReference type="SUPFAM" id="SSF55048">
    <property type="entry name" value="Probable ACP-binding domain of malonyl-CoA ACP transacylase"/>
    <property type="match status" value="1"/>
</dbReference>
<evidence type="ECO:0000256" key="5">
    <source>
        <dbReference type="PROSITE-ProRule" id="PRU01363"/>
    </source>
</evidence>
<dbReference type="PROSITE" id="PS52004">
    <property type="entry name" value="KS3_2"/>
    <property type="match status" value="1"/>
</dbReference>
<feature type="domain" description="Ketosynthase family 3 (KS3)" evidence="8">
    <location>
        <begin position="349"/>
        <end position="764"/>
    </location>
</feature>
<dbReference type="Pfam" id="PF00975">
    <property type="entry name" value="Thioesterase"/>
    <property type="match status" value="1"/>
</dbReference>
<dbReference type="Gene3D" id="3.40.50.1820">
    <property type="entry name" value="alpha/beta hydrolase"/>
    <property type="match status" value="1"/>
</dbReference>
<dbReference type="HOGENOM" id="CLU_000022_6_4_1"/>
<dbReference type="InterPro" id="IPR020841">
    <property type="entry name" value="PKS_Beta-ketoAc_synthase_dom"/>
</dbReference>
<evidence type="ECO:0000256" key="1">
    <source>
        <dbReference type="ARBA" id="ARBA00005179"/>
    </source>
</evidence>
<dbReference type="Pfam" id="PF00550">
    <property type="entry name" value="PP-binding"/>
    <property type="match status" value="2"/>
</dbReference>
<dbReference type="InterPro" id="IPR001031">
    <property type="entry name" value="Thioesterase"/>
</dbReference>
<evidence type="ECO:0000259" key="8">
    <source>
        <dbReference type="PROSITE" id="PS52004"/>
    </source>
</evidence>
<dbReference type="GO" id="GO:0006633">
    <property type="term" value="P:fatty acid biosynthetic process"/>
    <property type="evidence" value="ECO:0007669"/>
    <property type="project" value="InterPro"/>
</dbReference>
<dbReference type="InterPro" id="IPR018201">
    <property type="entry name" value="Ketoacyl_synth_AS"/>
</dbReference>
<feature type="domain" description="PKS/mFAS DH" evidence="9">
    <location>
        <begin position="1172"/>
        <end position="1475"/>
    </location>
</feature>
<dbReference type="CDD" id="cd00833">
    <property type="entry name" value="PKS"/>
    <property type="match status" value="1"/>
</dbReference>
<dbReference type="Pfam" id="PF02801">
    <property type="entry name" value="Ketoacyl-synt_C"/>
    <property type="match status" value="1"/>
</dbReference>
<evidence type="ECO:0000259" key="7">
    <source>
        <dbReference type="PROSITE" id="PS50075"/>
    </source>
</evidence>
<dbReference type="EC" id="2.3.1.94" evidence="10"/>
<dbReference type="Gene3D" id="3.40.366.10">
    <property type="entry name" value="Malonyl-Coenzyme A Acyl Carrier Protein, domain 2"/>
    <property type="match status" value="2"/>
</dbReference>
<dbReference type="InterPro" id="IPR014031">
    <property type="entry name" value="Ketoacyl_synth_C"/>
</dbReference>
<feature type="region of interest" description="Disordered" evidence="6">
    <location>
        <begin position="1608"/>
        <end position="1636"/>
    </location>
</feature>
<dbReference type="GeneID" id="8105165"/>
<dbReference type="PANTHER" id="PTHR43775:SF37">
    <property type="entry name" value="SI:DKEY-61P9.11"/>
    <property type="match status" value="1"/>
</dbReference>
<dbReference type="InterPro" id="IPR029058">
    <property type="entry name" value="AB_hydrolase_fold"/>
</dbReference>
<keyword evidence="10" id="KW-0012">Acyltransferase</keyword>
<dbReference type="Gene3D" id="3.40.47.10">
    <property type="match status" value="1"/>
</dbReference>
<dbReference type="InterPro" id="IPR032088">
    <property type="entry name" value="SAT"/>
</dbReference>
<feature type="compositionally biased region" description="Acidic residues" evidence="6">
    <location>
        <begin position="1611"/>
        <end position="1621"/>
    </location>
</feature>
<dbReference type="InterPro" id="IPR049551">
    <property type="entry name" value="PKS_DH_C"/>
</dbReference>
<evidence type="ECO:0000313" key="11">
    <source>
        <dbReference type="Proteomes" id="UP000001745"/>
    </source>
</evidence>
<dbReference type="PROSITE" id="PS52019">
    <property type="entry name" value="PKS_MFAS_DH"/>
    <property type="match status" value="1"/>
</dbReference>
<dbReference type="Pfam" id="PF16073">
    <property type="entry name" value="SAT"/>
    <property type="match status" value="1"/>
</dbReference>
<feature type="compositionally biased region" description="Low complexity" evidence="6">
    <location>
        <begin position="1622"/>
        <end position="1634"/>
    </location>
</feature>
<keyword evidence="11" id="KW-1185">Reference proteome</keyword>
<dbReference type="Proteomes" id="UP000001745">
    <property type="component" value="Unassembled WGS sequence"/>
</dbReference>
<feature type="region of interest" description="C-terminal hotdog fold" evidence="5">
    <location>
        <begin position="1329"/>
        <end position="1475"/>
    </location>
</feature>
<dbReference type="SUPFAM" id="SSF53474">
    <property type="entry name" value="alpha/beta-Hydrolases"/>
    <property type="match status" value="1"/>
</dbReference>
<keyword evidence="3" id="KW-0597">Phosphoprotein</keyword>
<evidence type="ECO:0000256" key="4">
    <source>
        <dbReference type="ARBA" id="ARBA00022679"/>
    </source>
</evidence>
<evidence type="ECO:0000313" key="10">
    <source>
        <dbReference type="EMBL" id="EED21054.1"/>
    </source>
</evidence>
<dbReference type="GO" id="GO:0031177">
    <property type="term" value="F:phosphopantetheine binding"/>
    <property type="evidence" value="ECO:0007669"/>
    <property type="project" value="InterPro"/>
</dbReference>
<sequence>MSFQRVIFLGGQGSRHSPSSSTRKLVDGGNPSLTLLLSACHSAFLEEVVASRSLLSIPEWANFEVSSSPESLLTLRPDQTRNPILEGVSLCANQLLAYLNYDPNLELSSHVAVAKSAIRTAYWLGYRAAELAYKIAGEESQRLPWALSVIGMPEKTLETKVEDFNTLLDAPTLQNGSIRLANRFSQHAFSVVGLGSSLEQFRSRHLVGNTASSPIPVYAPYHAGNEGHNALEMVLRDLSCGKSDFPSLADLKHPLWSCHDGRVLDAHSQLADSLLEYIISCILVENADLSNTWNNVVESIKSYDESEVITIGAGARTLIASVNRDISSPQRTSFIDVPFIGIQSDTGLSTEFAIVGMSVNFPSGLGKEQFWRTLEQGLNTVQKIPETRFKIDDYQPRRGQHGTNREMKARHGNFIDNPYGFDHEFFNISPRDANSMDPQQKILLQGAVHAMDDAGYVPHVTPSYDPRTIGGYIGIATEDYVQNLTRDIDVYYSTGTLRAFLSGKISYAFGWSGPSLVIDTACSSSMVSIATACRALAAGDCSAALAGGANVITRPDMYIGLSKAHFLSDTGQYLKGAGLFVIKRLEDAILENDRIYGVIRGIEVNQSGNASSITHPHSETQQNLFRKLLSSSGIDPTSISAVEAHGTGTQAGDGVESSSLESVFGGLSPVQSVYLTSIKGNIGHAEAASGAASLAKILLMMHHCTIPPQGSFKNLNPKLESLLSRTFRIATRSVEWKTRVSTPRRALINNFGAAGSNAALIVEEYQRNNIPPLTERTARAAYNFILSAKSESALKALIKLYLEKLQMGPPSPAIEDLCYTVTARRQLYKWRSSLTVSSVTDLIQQLEQNLTLHQCSAKSESLLVFVFSGQGSFYSGMGKQLLSTATVFREKVTECDQILQQLGLPSVIPDIDGTFVPAATSDFVLWSQIACFIVEYTLACLWLSFGIQPDVIIGHSLGEYAAMAISEALSVKDALTIVVRRAQLMTKSCELGKTGMIACDRSASYIEKEILSANHLLSLTIACDNSPTTSVVSGPLNDIDRLATLLEERKIRHKRLGVRLGFHSAALDPILQELNDLCHDMPFHAPKFPLGSCLHGRLMQKGDLNPSYIAQQTRGKVRFAELVKSLHDKETQSPVFVEVGPHPITSPMVKTIFSNPGSLFLPSLVKEQDAWVALSGALQQMSLRSMSVRWRSIFDGSEAEIVDVPDYPFQTQSLFIPFGEIYAVTKYDTGVVKNIRPKSFHLLSEMQRESPTSVPSNFSTDLSFLSKYIHGHVVGKSPLCPASPDGVRAIFCSGWASWQPNTKINRTLARSAAYVKRQIAHMQSKQAYTNVFRTKTLYNTIFPRVVSYSGDFQAIKELTVLEDGLEGYGTFQIPLKSRQGGIITPVFVDTLLHAAGFVANSHVHQTDACICTKVEMTRILYQGISLNQTFQVYCSLLDCNDGVLLGEAYAMTEEGVVVASVEGMHFKRLNLKFFQERLARQMVGGVSGQALSAVRMQSSGSAKKTTTIESDWNMQTQVARQDDYESVVIDVIAQICEKSRVSINGLTNLSSLGIDSMMRIELAAPLRERFSDLDLDLDEMTNMENVQELQEYVKKQSIGASYTFPITSEGSSDETSFDEANDPPSSSSSSSDSPILPTSDGINQLLLIINKKCEVPVSEINLETTLGSLGVDSLMEIELQETLQQHFGRSLPVEDTVFDLTIQELATYLGLNLTPKSQGTPLEEFQGSPNNPSYGISGNKINYLQVTVSHEPALTQLQTSSEGFAPIGALSRWKITPIGGNVYAIKNPTLKETHWAKGLTDMAEQYASVIIGSLKGPVILGGWSFGGVLAHEVAQSLEREGCRTLAVIMIDSPCPHNLEPLPQPIVKHVLSAKELSTSAISVITAQFQHHARFLAEYSSQETIAQDVIPEGRKYFMLQSSSTIDTRRLCGADHPWLSDNQCREAALAQWERLLARQLTVLKIPGNHFEPFEPQNVSSLTESHCCSEGVN</sequence>
<accession>B8LZ10</accession>
<dbReference type="InterPro" id="IPR020806">
    <property type="entry name" value="PKS_PP-bd"/>
</dbReference>
<dbReference type="Pfam" id="PF22621">
    <property type="entry name" value="CurL-like_PKS_C"/>
    <property type="match status" value="1"/>
</dbReference>
<reference evidence="11" key="1">
    <citation type="journal article" date="2015" name="Genome Announc.">
        <title>Genome sequence of the AIDS-associated pathogen Penicillium marneffei (ATCC18224) and its near taxonomic relative Talaromyces stipitatus (ATCC10500).</title>
        <authorList>
            <person name="Nierman W.C."/>
            <person name="Fedorova-Abrams N.D."/>
            <person name="Andrianopoulos A."/>
        </authorList>
    </citation>
    <scope>NUCLEOTIDE SEQUENCE [LARGE SCALE GENOMIC DNA]</scope>
    <source>
        <strain evidence="11">ATCC 10500 / CBS 375.48 / QM 6759 / NRRL 1006</strain>
    </source>
</reference>
<dbReference type="PANTHER" id="PTHR43775">
    <property type="entry name" value="FATTY ACID SYNTHASE"/>
    <property type="match status" value="1"/>
</dbReference>
<dbReference type="RefSeq" id="XP_002478017.1">
    <property type="nucleotide sequence ID" value="XM_002477972.1"/>
</dbReference>
<dbReference type="GO" id="GO:0047879">
    <property type="term" value="F:erythronolide synthase activity"/>
    <property type="evidence" value="ECO:0007669"/>
    <property type="project" value="UniProtKB-EC"/>
</dbReference>
<dbReference type="STRING" id="441959.B8LZ10"/>
<name>B8LZ10_TALSN</name>
<keyword evidence="2" id="KW-0596">Phosphopantetheine</keyword>